<dbReference type="PANTHER" id="PTHR33362">
    <property type="entry name" value="SIALIC ACID TRAP TRANSPORTER PERMEASE PROTEIN SIAT-RELATED"/>
    <property type="match status" value="1"/>
</dbReference>
<keyword evidence="6 7" id="KW-0472">Membrane</keyword>
<feature type="transmembrane region" description="Helical" evidence="7">
    <location>
        <begin position="368"/>
        <end position="390"/>
    </location>
</feature>
<keyword evidence="10" id="KW-1185">Reference proteome</keyword>
<evidence type="ECO:0000256" key="5">
    <source>
        <dbReference type="ARBA" id="ARBA00022989"/>
    </source>
</evidence>
<evidence type="ECO:0000259" key="8">
    <source>
        <dbReference type="Pfam" id="PF06808"/>
    </source>
</evidence>
<keyword evidence="4 7" id="KW-0812">Transmembrane</keyword>
<protein>
    <submittedName>
        <fullName evidence="9">TRAP transporter, DctM subunit</fullName>
    </submittedName>
</protein>
<feature type="domain" description="TRAP C4-dicarboxylate transport system permease DctM subunit" evidence="8">
    <location>
        <begin position="13"/>
        <end position="426"/>
    </location>
</feature>
<dbReference type="InterPro" id="IPR010656">
    <property type="entry name" value="DctM"/>
</dbReference>
<dbReference type="STRING" id="237679.SAMN04488072_105184"/>
<keyword evidence="2" id="KW-1003">Cell membrane</keyword>
<feature type="transmembrane region" description="Helical" evidence="7">
    <location>
        <begin position="250"/>
        <end position="266"/>
    </location>
</feature>
<dbReference type="EMBL" id="FOJW01000005">
    <property type="protein sequence ID" value="SFB02103.1"/>
    <property type="molecule type" value="Genomic_DNA"/>
</dbReference>
<feature type="transmembrane region" description="Helical" evidence="7">
    <location>
        <begin position="6"/>
        <end position="37"/>
    </location>
</feature>
<comment type="subcellular location">
    <subcellularLocation>
        <location evidence="1">Cell inner membrane</location>
        <topology evidence="1">Multi-pass membrane protein</topology>
    </subcellularLocation>
</comment>
<feature type="transmembrane region" description="Helical" evidence="7">
    <location>
        <begin position="171"/>
        <end position="195"/>
    </location>
</feature>
<dbReference type="NCBIfam" id="TIGR00786">
    <property type="entry name" value="dctM"/>
    <property type="match status" value="1"/>
</dbReference>
<evidence type="ECO:0000256" key="6">
    <source>
        <dbReference type="ARBA" id="ARBA00023136"/>
    </source>
</evidence>
<feature type="transmembrane region" description="Helical" evidence="7">
    <location>
        <begin position="223"/>
        <end position="244"/>
    </location>
</feature>
<evidence type="ECO:0000256" key="1">
    <source>
        <dbReference type="ARBA" id="ARBA00004429"/>
    </source>
</evidence>
<sequence>MTMEIILLIALSLLIVLLLIGVPAVFAFLGATLYLVISQDYDPSFLLPYGYSQLSSTVLLAIPLFIIAGKLMEYGGMGKVIIDWTEIIVGKVKGGLGIVTIFACAIFGSISGSAMAALSTIGSIMFGKLEERGYPRGYSASLVSNSSVLGLLIPPSGIMILYAWLSNQSVLASFLSTVIPGVILIVLLSIINIVYMRNKTLTSAPVLDTEFNKYKSKRFGIKTVVAIPGLVMPILVLGGIYSGIMTTTEAAAVAAFYAIPIGLWVYKGLKFKDFKTVFVDAATTTGIIMVMVFAIMILSRIYVMEDIPELITNILFSVTENTILLMLMINVFMIIIGMLMDDVSGALLTTPILLPIVVNLGVDPVHFAAILAVNLGMGNITPPTAPLLYFGGQLAKAPINEMLKPTLIILLCAWLPTLIIVTYIPEVSLFLPNLLLD</sequence>
<dbReference type="Pfam" id="PF06808">
    <property type="entry name" value="DctM"/>
    <property type="match status" value="1"/>
</dbReference>
<keyword evidence="5 7" id="KW-1133">Transmembrane helix</keyword>
<dbReference type="PIRSF" id="PIRSF006066">
    <property type="entry name" value="HI0050"/>
    <property type="match status" value="1"/>
</dbReference>
<dbReference type="Proteomes" id="UP000198642">
    <property type="component" value="Unassembled WGS sequence"/>
</dbReference>
<evidence type="ECO:0000256" key="3">
    <source>
        <dbReference type="ARBA" id="ARBA00022519"/>
    </source>
</evidence>
<proteinExistence type="predicted"/>
<dbReference type="GO" id="GO:0022857">
    <property type="term" value="F:transmembrane transporter activity"/>
    <property type="evidence" value="ECO:0007669"/>
    <property type="project" value="TreeGrafter"/>
</dbReference>
<evidence type="ECO:0000256" key="4">
    <source>
        <dbReference type="ARBA" id="ARBA00022692"/>
    </source>
</evidence>
<keyword evidence="3" id="KW-0997">Cell inner membrane</keyword>
<evidence type="ECO:0000256" key="2">
    <source>
        <dbReference type="ARBA" id="ARBA00022475"/>
    </source>
</evidence>
<dbReference type="GO" id="GO:0005886">
    <property type="term" value="C:plasma membrane"/>
    <property type="evidence" value="ECO:0007669"/>
    <property type="project" value="UniProtKB-SubCell"/>
</dbReference>
<feature type="transmembrane region" description="Helical" evidence="7">
    <location>
        <begin position="314"/>
        <end position="336"/>
    </location>
</feature>
<name>A0A1I0XQ90_9BACI</name>
<accession>A0A1I0XQ90</accession>
<dbReference type="InterPro" id="IPR004681">
    <property type="entry name" value="TRAP_DctM"/>
</dbReference>
<evidence type="ECO:0000313" key="9">
    <source>
        <dbReference type="EMBL" id="SFB02103.1"/>
    </source>
</evidence>
<feature type="transmembrane region" description="Helical" evidence="7">
    <location>
        <begin position="142"/>
        <end position="165"/>
    </location>
</feature>
<dbReference type="PANTHER" id="PTHR33362:SF2">
    <property type="entry name" value="TRAP TRANSPORTER LARGE PERMEASE PROTEIN"/>
    <property type="match status" value="1"/>
</dbReference>
<feature type="transmembrane region" description="Helical" evidence="7">
    <location>
        <begin position="343"/>
        <end position="362"/>
    </location>
</feature>
<feature type="transmembrane region" description="Helical" evidence="7">
    <location>
        <begin position="96"/>
        <end position="121"/>
    </location>
</feature>
<feature type="transmembrane region" description="Helical" evidence="7">
    <location>
        <begin position="278"/>
        <end position="302"/>
    </location>
</feature>
<feature type="transmembrane region" description="Helical" evidence="7">
    <location>
        <begin position="402"/>
        <end position="424"/>
    </location>
</feature>
<gene>
    <name evidence="9" type="ORF">SAMN04488072_105184</name>
</gene>
<feature type="transmembrane region" description="Helical" evidence="7">
    <location>
        <begin position="49"/>
        <end position="68"/>
    </location>
</feature>
<dbReference type="AlphaFoldDB" id="A0A1I0XQ90"/>
<organism evidence="9 10">
    <name type="scientific">Lentibacillus halodurans</name>
    <dbReference type="NCBI Taxonomy" id="237679"/>
    <lineage>
        <taxon>Bacteria</taxon>
        <taxon>Bacillati</taxon>
        <taxon>Bacillota</taxon>
        <taxon>Bacilli</taxon>
        <taxon>Bacillales</taxon>
        <taxon>Bacillaceae</taxon>
        <taxon>Lentibacillus</taxon>
    </lineage>
</organism>
<evidence type="ECO:0000313" key="10">
    <source>
        <dbReference type="Proteomes" id="UP000198642"/>
    </source>
</evidence>
<reference evidence="9 10" key="1">
    <citation type="submission" date="2016-10" db="EMBL/GenBank/DDBJ databases">
        <authorList>
            <person name="de Groot N.N."/>
        </authorList>
    </citation>
    <scope>NUCLEOTIDE SEQUENCE [LARGE SCALE GENOMIC DNA]</scope>
    <source>
        <strain evidence="9 10">CGMCC 1.3702</strain>
    </source>
</reference>
<evidence type="ECO:0000256" key="7">
    <source>
        <dbReference type="SAM" id="Phobius"/>
    </source>
</evidence>